<dbReference type="PANTHER" id="PTHR43576">
    <property type="entry name" value="ALPHA-L-ARABINOFURANOSIDASE C-RELATED"/>
    <property type="match status" value="1"/>
</dbReference>
<evidence type="ECO:0000313" key="9">
    <source>
        <dbReference type="EMBL" id="SEP74601.1"/>
    </source>
</evidence>
<evidence type="ECO:0000256" key="7">
    <source>
        <dbReference type="ARBA" id="ARBA00023295"/>
    </source>
</evidence>
<evidence type="ECO:0000313" key="10">
    <source>
        <dbReference type="Proteomes" id="UP000198504"/>
    </source>
</evidence>
<dbReference type="Pfam" id="PF06964">
    <property type="entry name" value="Alpha-L-AF_C"/>
    <property type="match status" value="1"/>
</dbReference>
<accession>A0A1H9ADJ4</accession>
<keyword evidence="7" id="KW-0326">Glycosidase</keyword>
<dbReference type="InterPro" id="IPR017853">
    <property type="entry name" value="GH"/>
</dbReference>
<protein>
    <recommendedName>
        <fullName evidence="4">non-reducing end alpha-L-arabinofuranosidase</fullName>
        <ecNumber evidence="4">3.2.1.55</ecNumber>
    </recommendedName>
</protein>
<dbReference type="SUPFAM" id="SSF51445">
    <property type="entry name" value="(Trans)glycosidases"/>
    <property type="match status" value="1"/>
</dbReference>
<dbReference type="RefSeq" id="WP_091177564.1">
    <property type="nucleotide sequence ID" value="NZ_FOFA01000001.1"/>
</dbReference>
<dbReference type="OrthoDB" id="9758333at2"/>
<organism evidence="9 10">
    <name type="scientific">Microlunatus flavus</name>
    <dbReference type="NCBI Taxonomy" id="1036181"/>
    <lineage>
        <taxon>Bacteria</taxon>
        <taxon>Bacillati</taxon>
        <taxon>Actinomycetota</taxon>
        <taxon>Actinomycetes</taxon>
        <taxon>Propionibacteriales</taxon>
        <taxon>Propionibacteriaceae</taxon>
        <taxon>Microlunatus</taxon>
    </lineage>
</organism>
<dbReference type="GO" id="GO:0046373">
    <property type="term" value="P:L-arabinose metabolic process"/>
    <property type="evidence" value="ECO:0007669"/>
    <property type="project" value="InterPro"/>
</dbReference>
<evidence type="ECO:0000256" key="1">
    <source>
        <dbReference type="ARBA" id="ARBA00001462"/>
    </source>
</evidence>
<evidence type="ECO:0000256" key="5">
    <source>
        <dbReference type="ARBA" id="ARBA00022801"/>
    </source>
</evidence>
<dbReference type="EMBL" id="FOFA01000001">
    <property type="protein sequence ID" value="SEP74601.1"/>
    <property type="molecule type" value="Genomic_DNA"/>
</dbReference>
<comment type="subunit">
    <text evidence="3">Homohexamer; trimer of dimers.</text>
</comment>
<keyword evidence="6" id="KW-0119">Carbohydrate metabolism</keyword>
<dbReference type="AlphaFoldDB" id="A0A1H9ADJ4"/>
<evidence type="ECO:0000256" key="4">
    <source>
        <dbReference type="ARBA" id="ARBA00012670"/>
    </source>
</evidence>
<dbReference type="STRING" id="1036181.SAMN05421756_101565"/>
<dbReference type="GO" id="GO:0046556">
    <property type="term" value="F:alpha-L-arabinofuranosidase activity"/>
    <property type="evidence" value="ECO:0007669"/>
    <property type="project" value="UniProtKB-EC"/>
</dbReference>
<dbReference type="Proteomes" id="UP000198504">
    <property type="component" value="Unassembled WGS sequence"/>
</dbReference>
<evidence type="ECO:0000259" key="8">
    <source>
        <dbReference type="SMART" id="SM00813"/>
    </source>
</evidence>
<comment type="catalytic activity">
    <reaction evidence="1">
        <text>Hydrolysis of terminal non-reducing alpha-L-arabinofuranoside residues in alpha-L-arabinosides.</text>
        <dbReference type="EC" id="3.2.1.55"/>
    </reaction>
</comment>
<dbReference type="SUPFAM" id="SSF51011">
    <property type="entry name" value="Glycosyl hydrolase domain"/>
    <property type="match status" value="1"/>
</dbReference>
<gene>
    <name evidence="9" type="ORF">SAMN05421756_101565</name>
</gene>
<dbReference type="InterPro" id="IPR010720">
    <property type="entry name" value="Alpha-L-AF_C"/>
</dbReference>
<sequence>MTRARIVVDRDFTLGEVPRRIFGSFVEHMGRCVYTGVFEPGHPAADEDGFRTDVLELTREMGVSVVRYPGGNFVSGYRWEDGVGPVADRPRRLDGAWHTVESNAFGLHEFVAWAKKADVEVMEAINLGTRGVEAARELVEYANHPGGTALSDRRIANGAKDPFGIKLWCLGNEMDGPWQIGHKTADEYGRLAQEAAKAMRYVDSSLELVVCGSSGSLMPTFGAWEQTVLGHAYDEVDYVSMHAYYEESGTDHASFLASAVDMDHFIESVVATIDAVGAARKSRKKINISFDEWNVWYQGRDDADSPSQVGKSGWVEHPRLIEDVYTVTDAVVVGTFLNSLLRHGDRVTIANQAQLVNIIAPILTEPGGAAWRQSIFWPFARTSALAQGEILRLHVDSEVMDTPRYGDAALVDVSGTYDADAGTVALFLANRSVEEAADVEVDLRGLIAGQVLSAEVLTVPEGGDRHSVNAADDERVRLQPLGGVSLEGEGSVVRLRLPALSWSAVQLEVASA</sequence>
<proteinExistence type="inferred from homology"/>
<evidence type="ECO:0000256" key="2">
    <source>
        <dbReference type="ARBA" id="ARBA00007186"/>
    </source>
</evidence>
<dbReference type="InterPro" id="IPR013780">
    <property type="entry name" value="Glyco_hydro_b"/>
</dbReference>
<evidence type="ECO:0000256" key="3">
    <source>
        <dbReference type="ARBA" id="ARBA00011165"/>
    </source>
</evidence>
<dbReference type="EC" id="3.2.1.55" evidence="4"/>
<dbReference type="Pfam" id="PF22848">
    <property type="entry name" value="ASD1_dom"/>
    <property type="match status" value="1"/>
</dbReference>
<reference evidence="10" key="1">
    <citation type="submission" date="2016-10" db="EMBL/GenBank/DDBJ databases">
        <authorList>
            <person name="Varghese N."/>
            <person name="Submissions S."/>
        </authorList>
    </citation>
    <scope>NUCLEOTIDE SEQUENCE [LARGE SCALE GENOMIC DNA]</scope>
    <source>
        <strain evidence="10">CGMCC 4.6856</strain>
    </source>
</reference>
<dbReference type="SMART" id="SM00813">
    <property type="entry name" value="Alpha-L-AF_C"/>
    <property type="match status" value="1"/>
</dbReference>
<dbReference type="GO" id="GO:0000272">
    <property type="term" value="P:polysaccharide catabolic process"/>
    <property type="evidence" value="ECO:0007669"/>
    <property type="project" value="TreeGrafter"/>
</dbReference>
<evidence type="ECO:0000256" key="6">
    <source>
        <dbReference type="ARBA" id="ARBA00023277"/>
    </source>
</evidence>
<dbReference type="Gene3D" id="2.60.40.1180">
    <property type="entry name" value="Golgi alpha-mannosidase II"/>
    <property type="match status" value="1"/>
</dbReference>
<dbReference type="PANTHER" id="PTHR43576:SF3">
    <property type="entry name" value="ALPHA-L-ARABINOFURANOSIDASE C"/>
    <property type="match status" value="1"/>
</dbReference>
<keyword evidence="10" id="KW-1185">Reference proteome</keyword>
<dbReference type="Gene3D" id="3.20.20.80">
    <property type="entry name" value="Glycosidases"/>
    <property type="match status" value="1"/>
</dbReference>
<comment type="similarity">
    <text evidence="2">Belongs to the glycosyl hydrolase 51 family.</text>
</comment>
<feature type="domain" description="Alpha-L-arabinofuranosidase C-terminal" evidence="8">
    <location>
        <begin position="291"/>
        <end position="501"/>
    </location>
</feature>
<name>A0A1H9ADJ4_9ACTN</name>
<keyword evidence="5" id="KW-0378">Hydrolase</keyword>
<dbReference type="InterPro" id="IPR055235">
    <property type="entry name" value="ASD1_cat"/>
</dbReference>